<evidence type="ECO:0000259" key="3">
    <source>
        <dbReference type="PROSITE" id="PS50011"/>
    </source>
</evidence>
<feature type="transmembrane region" description="Helical" evidence="2">
    <location>
        <begin position="186"/>
        <end position="206"/>
    </location>
</feature>
<dbReference type="InterPro" id="IPR000719">
    <property type="entry name" value="Prot_kinase_dom"/>
</dbReference>
<dbReference type="SUPFAM" id="SSF56112">
    <property type="entry name" value="Protein kinase-like (PK-like)"/>
    <property type="match status" value="1"/>
</dbReference>
<dbReference type="Gene3D" id="3.30.200.20">
    <property type="entry name" value="Phosphorylase Kinase, domain 1"/>
    <property type="match status" value="1"/>
</dbReference>
<feature type="region of interest" description="Disordered" evidence="1">
    <location>
        <begin position="521"/>
        <end position="545"/>
    </location>
</feature>
<sequence>MTTVNFAVAQPPATDCILNVGISSSSSNSNCGEGNWGGFLNNNCCGGAFDEYLYALAQRANQTGQVFLDSTDQRNCLTTLKSEEADIMGCGIEKLTSGGGDCSDFSVNDANDRLGNELRSLKENCEFVSPVGGWNQSCGACTRSWKDIKGIRSKNGESDICSWWMSTWYAFYSYYENVDKGTGLCILIGGIIGTSVVVIISIWILVRRSYRSNASPKKNVLKRAIPKESSYLKLPIKEVYSATDNLNELNFIGEGTAGKVYKGILPNDQQVAVKHIINDGCIETFLREVRSLSHVRHPNLVPLLGYSENGDECFLIYELCPNGNLSEWIFGKDKFLNWIQRLHIATDTARGLWYLHTYPQGCIVHRDIKPTNILLGRNFEAKLSDFGLSKVIDLGVTYVSSEVRGTFGYVDPEYQNNRQVNSAGDVYSFGIVLLQILSGRKVINMNVRTPMPIDKMAKSLNRNDDIVGFSDPQLDGEYSAVAFDLMFMLALSCTGLQQHRPSMEQVVSKLEEAMDISTRAKASTPLTTPDWSSTPHATPDWPSTP</sequence>
<accession>A0AA88S1Z0</accession>
<comment type="caution">
    <text evidence="4">The sequence shown here is derived from an EMBL/GenBank/DDBJ whole genome shotgun (WGS) entry which is preliminary data.</text>
</comment>
<dbReference type="Gene3D" id="1.10.510.10">
    <property type="entry name" value="Transferase(Phosphotransferase) domain 1"/>
    <property type="match status" value="1"/>
</dbReference>
<evidence type="ECO:0000256" key="1">
    <source>
        <dbReference type="SAM" id="MobiDB-lite"/>
    </source>
</evidence>
<dbReference type="FunFam" id="1.10.510.10:FF:000530">
    <property type="entry name" value="probable receptor-like protein kinase At5g59700"/>
    <property type="match status" value="1"/>
</dbReference>
<keyword evidence="2" id="KW-0472">Membrane</keyword>
<dbReference type="SMART" id="SM00220">
    <property type="entry name" value="S_TKc"/>
    <property type="match status" value="1"/>
</dbReference>
<dbReference type="AlphaFoldDB" id="A0AA88S1Z0"/>
<dbReference type="Pfam" id="PF19160">
    <property type="entry name" value="SPARK"/>
    <property type="match status" value="1"/>
</dbReference>
<dbReference type="PANTHER" id="PTHR48055:SF26">
    <property type="entry name" value="TRANSFERASE, PROTEIN KINASE RLK-PELLE-URK-2 FAMILY"/>
    <property type="match status" value="1"/>
</dbReference>
<dbReference type="GO" id="GO:0004672">
    <property type="term" value="F:protein kinase activity"/>
    <property type="evidence" value="ECO:0007669"/>
    <property type="project" value="InterPro"/>
</dbReference>
<dbReference type="InterPro" id="IPR011009">
    <property type="entry name" value="Kinase-like_dom_sf"/>
</dbReference>
<evidence type="ECO:0000313" key="5">
    <source>
        <dbReference type="Proteomes" id="UP001187471"/>
    </source>
</evidence>
<keyword evidence="5" id="KW-1185">Reference proteome</keyword>
<name>A0AA88S1Z0_9ASTE</name>
<dbReference type="PROSITE" id="PS50011">
    <property type="entry name" value="PROTEIN_KINASE_DOM"/>
    <property type="match status" value="1"/>
</dbReference>
<evidence type="ECO:0000313" key="4">
    <source>
        <dbReference type="EMBL" id="KAK2994085.1"/>
    </source>
</evidence>
<dbReference type="GO" id="GO:0005524">
    <property type="term" value="F:ATP binding"/>
    <property type="evidence" value="ECO:0007669"/>
    <property type="project" value="InterPro"/>
</dbReference>
<keyword evidence="2" id="KW-1133">Transmembrane helix</keyword>
<dbReference type="PANTHER" id="PTHR48055">
    <property type="entry name" value="LEUCINE-RICH REPEAT RECEPTOR PROTEIN KINASE EMS1"/>
    <property type="match status" value="1"/>
</dbReference>
<evidence type="ECO:0000256" key="2">
    <source>
        <dbReference type="SAM" id="Phobius"/>
    </source>
</evidence>
<keyword evidence="2" id="KW-0812">Transmembrane</keyword>
<dbReference type="PROSITE" id="PS00108">
    <property type="entry name" value="PROTEIN_KINASE_ST"/>
    <property type="match status" value="1"/>
</dbReference>
<dbReference type="Pfam" id="PF00069">
    <property type="entry name" value="Pkinase"/>
    <property type="match status" value="1"/>
</dbReference>
<dbReference type="EMBL" id="JAVXUO010000243">
    <property type="protein sequence ID" value="KAK2994085.1"/>
    <property type="molecule type" value="Genomic_DNA"/>
</dbReference>
<dbReference type="Proteomes" id="UP001187471">
    <property type="component" value="Unassembled WGS sequence"/>
</dbReference>
<reference evidence="4" key="1">
    <citation type="submission" date="2022-12" db="EMBL/GenBank/DDBJ databases">
        <title>Draft genome assemblies for two species of Escallonia (Escalloniales).</title>
        <authorList>
            <person name="Chanderbali A."/>
            <person name="Dervinis C."/>
            <person name="Anghel I."/>
            <person name="Soltis D."/>
            <person name="Soltis P."/>
            <person name="Zapata F."/>
        </authorList>
    </citation>
    <scope>NUCLEOTIDE SEQUENCE</scope>
    <source>
        <strain evidence="4">UCBG92.1500</strain>
        <tissue evidence="4">Leaf</tissue>
    </source>
</reference>
<dbReference type="InterPro" id="IPR008271">
    <property type="entry name" value="Ser/Thr_kinase_AS"/>
</dbReference>
<dbReference type="GO" id="GO:0016020">
    <property type="term" value="C:membrane"/>
    <property type="evidence" value="ECO:0007669"/>
    <property type="project" value="TreeGrafter"/>
</dbReference>
<proteinExistence type="predicted"/>
<gene>
    <name evidence="4" type="ORF">RJ640_024349</name>
</gene>
<protein>
    <recommendedName>
        <fullName evidence="3">Protein kinase domain-containing protein</fullName>
    </recommendedName>
</protein>
<dbReference type="InterPro" id="IPR043891">
    <property type="entry name" value="SPARK"/>
</dbReference>
<dbReference type="InterPro" id="IPR051564">
    <property type="entry name" value="LRR_receptor-like_kinase"/>
</dbReference>
<organism evidence="4 5">
    <name type="scientific">Escallonia rubra</name>
    <dbReference type="NCBI Taxonomy" id="112253"/>
    <lineage>
        <taxon>Eukaryota</taxon>
        <taxon>Viridiplantae</taxon>
        <taxon>Streptophyta</taxon>
        <taxon>Embryophyta</taxon>
        <taxon>Tracheophyta</taxon>
        <taxon>Spermatophyta</taxon>
        <taxon>Magnoliopsida</taxon>
        <taxon>eudicotyledons</taxon>
        <taxon>Gunneridae</taxon>
        <taxon>Pentapetalae</taxon>
        <taxon>asterids</taxon>
        <taxon>campanulids</taxon>
        <taxon>Escalloniales</taxon>
        <taxon>Escalloniaceae</taxon>
        <taxon>Escallonia</taxon>
    </lineage>
</organism>
<feature type="domain" description="Protein kinase" evidence="3">
    <location>
        <begin position="246"/>
        <end position="514"/>
    </location>
</feature>